<name>A0ABW5GVR2_9PSEU</name>
<dbReference type="EC" id="2.1.1.-" evidence="1"/>
<dbReference type="PANTHER" id="PTHR40036:SF1">
    <property type="entry name" value="MACROCIN O-METHYLTRANSFERASE"/>
    <property type="match status" value="1"/>
</dbReference>
<dbReference type="RefSeq" id="WP_345399529.1">
    <property type="nucleotide sequence ID" value="NZ_BAABHG010000010.1"/>
</dbReference>
<dbReference type="EMBL" id="JBHUKU010000028">
    <property type="protein sequence ID" value="MFD2464903.1"/>
    <property type="molecule type" value="Genomic_DNA"/>
</dbReference>
<sequence length="304" mass="33672">MDGLHEDRLSARKIGGAVKRRVGRVLHRAATRLHDPYTEQLERMTAQLHDQARELREVREEVIRQGDRLLDRVVEFEIRSRRDIVYAGDQDAALESNRFARENLVGAQHFGTPPETLDHALSIAPSTGGMALEFGVATGNTLRAIAKARGGVEVYGFDSFEGLPEAWLNGMPAGAFARDDLPDVPGAELVVGLFSDSLPGFLEAHPGHVDFLHVDGDLYSSAKTVLDLVGPRLRPGSIVHFDEFFNFPGWKRHEYRAWTEYVERTGVEFTYEAYTYSDNQVTVRITGVPTVDTAVAGKAAAKRG</sequence>
<dbReference type="InterPro" id="IPR008884">
    <property type="entry name" value="TylF_MeTrfase"/>
</dbReference>
<comment type="caution">
    <text evidence="1">The sequence shown here is derived from an EMBL/GenBank/DDBJ whole genome shotgun (WGS) entry which is preliminary data.</text>
</comment>
<evidence type="ECO:0000313" key="1">
    <source>
        <dbReference type="EMBL" id="MFD2464903.1"/>
    </source>
</evidence>
<dbReference type="Proteomes" id="UP001597419">
    <property type="component" value="Unassembled WGS sequence"/>
</dbReference>
<dbReference type="InterPro" id="IPR029063">
    <property type="entry name" value="SAM-dependent_MTases_sf"/>
</dbReference>
<dbReference type="SUPFAM" id="SSF53335">
    <property type="entry name" value="S-adenosyl-L-methionine-dependent methyltransferases"/>
    <property type="match status" value="1"/>
</dbReference>
<reference evidence="2" key="1">
    <citation type="journal article" date="2019" name="Int. J. Syst. Evol. Microbiol.">
        <title>The Global Catalogue of Microorganisms (GCM) 10K type strain sequencing project: providing services to taxonomists for standard genome sequencing and annotation.</title>
        <authorList>
            <consortium name="The Broad Institute Genomics Platform"/>
            <consortium name="The Broad Institute Genome Sequencing Center for Infectious Disease"/>
            <person name="Wu L."/>
            <person name="Ma J."/>
        </authorList>
    </citation>
    <scope>NUCLEOTIDE SEQUENCE [LARGE SCALE GENOMIC DNA]</scope>
    <source>
        <strain evidence="2">CGMCC 4.7643</strain>
    </source>
</reference>
<keyword evidence="1" id="KW-0808">Transferase</keyword>
<protein>
    <submittedName>
        <fullName evidence="1">Class I SAM-dependent methyltransferase</fullName>
        <ecNumber evidence="1">2.1.1.-</ecNumber>
    </submittedName>
</protein>
<proteinExistence type="predicted"/>
<evidence type="ECO:0000313" key="2">
    <source>
        <dbReference type="Proteomes" id="UP001597419"/>
    </source>
</evidence>
<organism evidence="1 2">
    <name type="scientific">Amycolatopsis samaneae</name>
    <dbReference type="NCBI Taxonomy" id="664691"/>
    <lineage>
        <taxon>Bacteria</taxon>
        <taxon>Bacillati</taxon>
        <taxon>Actinomycetota</taxon>
        <taxon>Actinomycetes</taxon>
        <taxon>Pseudonocardiales</taxon>
        <taxon>Pseudonocardiaceae</taxon>
        <taxon>Amycolatopsis</taxon>
    </lineage>
</organism>
<dbReference type="PANTHER" id="PTHR40036">
    <property type="entry name" value="MACROCIN O-METHYLTRANSFERASE"/>
    <property type="match status" value="1"/>
</dbReference>
<gene>
    <name evidence="1" type="ORF">ACFSYJ_40235</name>
</gene>
<dbReference type="Gene3D" id="3.40.50.150">
    <property type="entry name" value="Vaccinia Virus protein VP39"/>
    <property type="match status" value="1"/>
</dbReference>
<keyword evidence="2" id="KW-1185">Reference proteome</keyword>
<keyword evidence="1" id="KW-0489">Methyltransferase</keyword>
<accession>A0ABW5GVR2</accession>
<dbReference type="GO" id="GO:0008168">
    <property type="term" value="F:methyltransferase activity"/>
    <property type="evidence" value="ECO:0007669"/>
    <property type="project" value="UniProtKB-KW"/>
</dbReference>
<dbReference type="GO" id="GO:0032259">
    <property type="term" value="P:methylation"/>
    <property type="evidence" value="ECO:0007669"/>
    <property type="project" value="UniProtKB-KW"/>
</dbReference>
<dbReference type="Pfam" id="PF13578">
    <property type="entry name" value="Methyltransf_24"/>
    <property type="match status" value="1"/>
</dbReference>